<evidence type="ECO:0000256" key="1">
    <source>
        <dbReference type="ARBA" id="ARBA00001933"/>
    </source>
</evidence>
<keyword evidence="3 5" id="KW-0663">Pyridoxal phosphate</keyword>
<sequence length="391" mass="41306">MTGTVGVMSDPLPAHLPLNRERLIAPGPVEVAPDVLLALAQPQMHHRAPQGVAKLMEAREKLTRLLGDPYDAVITTSSGTGAFEGALVSTTPTGAKVVNAQAGKFSERWGDMAKRFSYDTQIVAKPWGEMLDPDEVADACRGAHTLTITHSETSTGALHDLEAIAGAAKAQNPDLIIIADCITSYGNAELRPAAWGVDVVVSGSQKGTATPPGLGFVLFSPEVQGRMIKNTPHGFYLDMTRELAGQKAGSTPQTPAINLIYALSVALDHLLRVPLEVLWAEQRRKTDALIAAGTALGAPAWAARPSAAVAVLRPPEGIGGKQVAARLAEMGQRALPGQAPHEDTVFRVSTMGYADRYDTLGIAGMLEDCFASLGVQFERGAGVQAAWEVLR</sequence>
<evidence type="ECO:0000256" key="2">
    <source>
        <dbReference type="ARBA" id="ARBA00009236"/>
    </source>
</evidence>
<dbReference type="PaxDb" id="243230-DR_0991"/>
<dbReference type="GO" id="GO:0019265">
    <property type="term" value="P:glycine biosynthetic process, by transamination of glyoxylate"/>
    <property type="evidence" value="ECO:0000318"/>
    <property type="project" value="GO_Central"/>
</dbReference>
<keyword evidence="10" id="KW-1185">Reference proteome</keyword>
<proteinExistence type="inferred from homology"/>
<dbReference type="InParanoid" id="Q9RVN6"/>
<dbReference type="PANTHER" id="PTHR21152:SF40">
    <property type="entry name" value="ALANINE--GLYOXYLATE AMINOTRANSFERASE"/>
    <property type="match status" value="1"/>
</dbReference>
<feature type="modified residue" description="N6-(pyridoxal phosphate)lysine" evidence="5">
    <location>
        <position position="206"/>
    </location>
</feature>
<dbReference type="PATRIC" id="fig|243230.17.peg.1181"/>
<dbReference type="EMBL" id="AE000513">
    <property type="protein sequence ID" value="AAF10567.1"/>
    <property type="molecule type" value="Genomic_DNA"/>
</dbReference>
<dbReference type="eggNOG" id="COG0075">
    <property type="taxonomic scope" value="Bacteria"/>
</dbReference>
<dbReference type="AlphaFoldDB" id="Q9RVN6"/>
<dbReference type="Gene3D" id="3.90.1150.10">
    <property type="entry name" value="Aspartate Aminotransferase, domain 1"/>
    <property type="match status" value="1"/>
</dbReference>
<dbReference type="InterPro" id="IPR015421">
    <property type="entry name" value="PyrdxlP-dep_Trfase_major"/>
</dbReference>
<dbReference type="InterPro" id="IPR015424">
    <property type="entry name" value="PyrdxlP-dep_Trfase"/>
</dbReference>
<dbReference type="SMR" id="Q9RVN6"/>
<dbReference type="Proteomes" id="UP000002524">
    <property type="component" value="Chromosome 1"/>
</dbReference>
<feature type="domain" description="Aminotransferase class V" evidence="8">
    <location>
        <begin position="42"/>
        <end position="290"/>
    </location>
</feature>
<dbReference type="PROSITE" id="PS00595">
    <property type="entry name" value="AA_TRANSFER_CLASS_5"/>
    <property type="match status" value="1"/>
</dbReference>
<evidence type="ECO:0000313" key="10">
    <source>
        <dbReference type="Proteomes" id="UP000002524"/>
    </source>
</evidence>
<dbReference type="PIRSF" id="PIRSF000524">
    <property type="entry name" value="SPT"/>
    <property type="match status" value="1"/>
</dbReference>
<dbReference type="PANTHER" id="PTHR21152">
    <property type="entry name" value="AMINOTRANSFERASE CLASS V"/>
    <property type="match status" value="1"/>
</dbReference>
<evidence type="ECO:0000256" key="5">
    <source>
        <dbReference type="PIRSR" id="PIRSR000524-50"/>
    </source>
</evidence>
<dbReference type="GO" id="GO:0008453">
    <property type="term" value="F:alanine-glyoxylate transaminase activity"/>
    <property type="evidence" value="ECO:0000318"/>
    <property type="project" value="GO_Central"/>
</dbReference>
<evidence type="ECO:0000256" key="4">
    <source>
        <dbReference type="PIRSR" id="PIRSR000524-1"/>
    </source>
</evidence>
<dbReference type="GO" id="GO:0004760">
    <property type="term" value="F:L-serine-pyruvate transaminase activity"/>
    <property type="evidence" value="ECO:0000318"/>
    <property type="project" value="GO_Central"/>
</dbReference>
<evidence type="ECO:0000313" key="9">
    <source>
        <dbReference type="EMBL" id="AAF10567.1"/>
    </source>
</evidence>
<evidence type="ECO:0000256" key="7">
    <source>
        <dbReference type="RuleBase" id="RU004504"/>
    </source>
</evidence>
<dbReference type="InterPro" id="IPR024169">
    <property type="entry name" value="SP_NH2Trfase/AEP_transaminase"/>
</dbReference>
<evidence type="ECO:0000259" key="8">
    <source>
        <dbReference type="Pfam" id="PF00266"/>
    </source>
</evidence>
<dbReference type="InterPro" id="IPR020578">
    <property type="entry name" value="Aminotrans_V_PyrdxlP_BS"/>
</dbReference>
<protein>
    <submittedName>
        <fullName evidence="9">Aminotransferase, class V</fullName>
    </submittedName>
</protein>
<dbReference type="STRING" id="243230.DR_0991"/>
<name>Q9RVN6_DEIRA</name>
<reference evidence="9 10" key="1">
    <citation type="journal article" date="1999" name="Science">
        <title>Genome sequence of the radioresistant bacterium Deinococcus radiodurans R1.</title>
        <authorList>
            <person name="White O."/>
            <person name="Eisen J.A."/>
            <person name="Heidelberg J.F."/>
            <person name="Hickey E.K."/>
            <person name="Peterson J.D."/>
            <person name="Dodson R.J."/>
            <person name="Haft D.H."/>
            <person name="Gwinn M.L."/>
            <person name="Nelson W.C."/>
            <person name="Richardson D.L."/>
            <person name="Moffat K.S."/>
            <person name="Qin H."/>
            <person name="Jiang L."/>
            <person name="Pamphile W."/>
            <person name="Crosby M."/>
            <person name="Shen M."/>
            <person name="Vamathevan J.J."/>
            <person name="Lam P."/>
            <person name="McDonald L."/>
            <person name="Utterback T."/>
            <person name="Zalewski C."/>
            <person name="Makarova K.S."/>
            <person name="Aravind L."/>
            <person name="Daly M.J."/>
            <person name="Minton K.W."/>
            <person name="Fleischmann R.D."/>
            <person name="Ketchum K.A."/>
            <person name="Nelson K.E."/>
            <person name="Salzberg S."/>
            <person name="Smith H.O."/>
            <person name="Venter J.C."/>
            <person name="Fraser C.M."/>
        </authorList>
    </citation>
    <scope>NUCLEOTIDE SEQUENCE [LARGE SCALE GENOMIC DNA]</scope>
    <source>
        <strain evidence="10">ATCC 13939 / DSM 20539 / JCM 16871 / LMG 4051 / NBRC 15346 / NCIMB 9279 / R1 / VKM B-1422</strain>
    </source>
</reference>
<keyword evidence="9" id="KW-0032">Aminotransferase</keyword>
<evidence type="ECO:0000256" key="6">
    <source>
        <dbReference type="RuleBase" id="RU004075"/>
    </source>
</evidence>
<dbReference type="Pfam" id="PF00266">
    <property type="entry name" value="Aminotran_5"/>
    <property type="match status" value="1"/>
</dbReference>
<feature type="binding site" evidence="4">
    <location>
        <position position="347"/>
    </location>
    <ligand>
        <name>substrate</name>
    </ligand>
</feature>
<dbReference type="PIR" id="A75451">
    <property type="entry name" value="A75451"/>
</dbReference>
<comment type="cofactor">
    <cofactor evidence="1 5 7">
        <name>pyridoxal 5'-phosphate</name>
        <dbReference type="ChEBI" id="CHEBI:597326"/>
    </cofactor>
</comment>
<gene>
    <name evidence="9" type="ordered locus">DR_0991</name>
</gene>
<accession>Q9RVN6</accession>
<comment type="similarity">
    <text evidence="2 6">Belongs to the class-V pyridoxal-phosphate-dependent aminotransferase family.</text>
</comment>
<organism evidence="9 10">
    <name type="scientific">Deinococcus radiodurans (strain ATCC 13939 / DSM 20539 / JCM 16871 / CCUG 27074 / LMG 4051 / NBRC 15346 / NCIMB 9279 / VKM B-1422 / R1)</name>
    <dbReference type="NCBI Taxonomy" id="243230"/>
    <lineage>
        <taxon>Bacteria</taxon>
        <taxon>Thermotogati</taxon>
        <taxon>Deinococcota</taxon>
        <taxon>Deinococci</taxon>
        <taxon>Deinococcales</taxon>
        <taxon>Deinococcaceae</taxon>
        <taxon>Deinococcus</taxon>
    </lineage>
</organism>
<dbReference type="GO" id="GO:0005777">
    <property type="term" value="C:peroxisome"/>
    <property type="evidence" value="ECO:0000318"/>
    <property type="project" value="GO_Central"/>
</dbReference>
<dbReference type="InterPro" id="IPR015422">
    <property type="entry name" value="PyrdxlP-dep_Trfase_small"/>
</dbReference>
<dbReference type="CDD" id="cd06451">
    <property type="entry name" value="AGAT_like"/>
    <property type="match status" value="1"/>
</dbReference>
<evidence type="ECO:0000256" key="3">
    <source>
        <dbReference type="ARBA" id="ARBA00022898"/>
    </source>
</evidence>
<dbReference type="OrthoDB" id="389074at2"/>
<dbReference type="SUPFAM" id="SSF53383">
    <property type="entry name" value="PLP-dependent transferases"/>
    <property type="match status" value="1"/>
</dbReference>
<keyword evidence="9" id="KW-0808">Transferase</keyword>
<dbReference type="HOGENOM" id="CLU_027686_1_1_0"/>
<dbReference type="KEGG" id="dra:DR_0991"/>
<dbReference type="EnsemblBacteria" id="AAF10567">
    <property type="protein sequence ID" value="AAF10567"/>
    <property type="gene ID" value="DR_0991"/>
</dbReference>
<dbReference type="InterPro" id="IPR000192">
    <property type="entry name" value="Aminotrans_V_dom"/>
</dbReference>
<dbReference type="Gene3D" id="3.40.640.10">
    <property type="entry name" value="Type I PLP-dependent aspartate aminotransferase-like (Major domain)"/>
    <property type="match status" value="1"/>
</dbReference>